<dbReference type="NCBIfam" id="TIGR04409">
    <property type="entry name" value="LptC_YrbK"/>
    <property type="match status" value="1"/>
</dbReference>
<reference evidence="6 7" key="1">
    <citation type="submission" date="2020-03" db="EMBL/GenBank/DDBJ databases">
        <title>Cyclobacterium plantarum sp. nov., a marine bacterium isolated from a coastal-marine wetland.</title>
        <authorList>
            <person name="Sanchez-Porro C."/>
            <person name="Ventosa A."/>
            <person name="Amoozegar M."/>
        </authorList>
    </citation>
    <scope>NUCLEOTIDE SEQUENCE [LARGE SCALE GENOMIC DNA]</scope>
    <source>
        <strain evidence="6 7">GBPx2</strain>
    </source>
</reference>
<dbReference type="Pfam" id="PF06835">
    <property type="entry name" value="LptC"/>
    <property type="match status" value="1"/>
</dbReference>
<evidence type="ECO:0000313" key="7">
    <source>
        <dbReference type="Proteomes" id="UP000649799"/>
    </source>
</evidence>
<dbReference type="InterPro" id="IPR010664">
    <property type="entry name" value="LipoPS_assembly_LptC-rel"/>
</dbReference>
<sequence length="188" mass="21905">MKIKFSYSFSFFFRGYYGLLLPLILAGIVSCREDVDKSQLETYEGPIRTSHQMELLHSDSALVRTKLMADKQLEFRNGDNEFPEGIVIHFFEKDGTLSTTIRADRGYYDRKNNLYRGEGDVQVHNILKEQKLSSEELFWDRAKKKIYTDKFVTVEEPDRTIKGTGMEADEGFNDYKFKKVTGRIENVL</sequence>
<dbReference type="PANTHER" id="PTHR37481">
    <property type="entry name" value="LIPOPOLYSACCHARIDE EXPORT SYSTEM PROTEIN LPTC"/>
    <property type="match status" value="1"/>
</dbReference>
<keyword evidence="2" id="KW-0997">Cell inner membrane</keyword>
<dbReference type="PROSITE" id="PS51257">
    <property type="entry name" value="PROKAR_LIPOPROTEIN"/>
    <property type="match status" value="1"/>
</dbReference>
<protein>
    <submittedName>
        <fullName evidence="6">LPS export ABC transporter periplasmic protein LptC</fullName>
    </submittedName>
</protein>
<keyword evidence="4" id="KW-1133">Transmembrane helix</keyword>
<evidence type="ECO:0000256" key="2">
    <source>
        <dbReference type="ARBA" id="ARBA00022519"/>
    </source>
</evidence>
<keyword evidence="7" id="KW-1185">Reference proteome</keyword>
<name>A0ABX0H5M2_9BACT</name>
<dbReference type="PANTHER" id="PTHR37481:SF1">
    <property type="entry name" value="LIPOPOLYSACCHARIDE EXPORT SYSTEM PROTEIN LPTC"/>
    <property type="match status" value="1"/>
</dbReference>
<dbReference type="Gene3D" id="2.60.450.10">
    <property type="entry name" value="Lipopolysaccharide (LPS) transport protein A like domain"/>
    <property type="match status" value="1"/>
</dbReference>
<keyword evidence="5" id="KW-0472">Membrane</keyword>
<evidence type="ECO:0000256" key="3">
    <source>
        <dbReference type="ARBA" id="ARBA00022692"/>
    </source>
</evidence>
<gene>
    <name evidence="6" type="primary">lptC</name>
    <name evidence="6" type="ORF">G9Q97_00375</name>
</gene>
<comment type="caution">
    <text evidence="6">The sequence shown here is derived from an EMBL/GenBank/DDBJ whole genome shotgun (WGS) entry which is preliminary data.</text>
</comment>
<dbReference type="InterPro" id="IPR052363">
    <property type="entry name" value="LPS_export_LptC"/>
</dbReference>
<proteinExistence type="predicted"/>
<evidence type="ECO:0000256" key="1">
    <source>
        <dbReference type="ARBA" id="ARBA00022475"/>
    </source>
</evidence>
<keyword evidence="1" id="KW-1003">Cell membrane</keyword>
<accession>A0ABX0H5M2</accession>
<evidence type="ECO:0000256" key="5">
    <source>
        <dbReference type="ARBA" id="ARBA00023136"/>
    </source>
</evidence>
<evidence type="ECO:0000313" key="6">
    <source>
        <dbReference type="EMBL" id="NHE55265.1"/>
    </source>
</evidence>
<organism evidence="6 7">
    <name type="scientific">Cyclobacterium plantarum</name>
    <dbReference type="NCBI Taxonomy" id="2716263"/>
    <lineage>
        <taxon>Bacteria</taxon>
        <taxon>Pseudomonadati</taxon>
        <taxon>Bacteroidota</taxon>
        <taxon>Cytophagia</taxon>
        <taxon>Cytophagales</taxon>
        <taxon>Cyclobacteriaceae</taxon>
        <taxon>Cyclobacterium</taxon>
    </lineage>
</organism>
<evidence type="ECO:0000256" key="4">
    <source>
        <dbReference type="ARBA" id="ARBA00022989"/>
    </source>
</evidence>
<dbReference type="EMBL" id="JAANYN010000001">
    <property type="protein sequence ID" value="NHE55265.1"/>
    <property type="molecule type" value="Genomic_DNA"/>
</dbReference>
<dbReference type="InterPro" id="IPR026265">
    <property type="entry name" value="LptC"/>
</dbReference>
<keyword evidence="3" id="KW-0812">Transmembrane</keyword>
<dbReference type="Proteomes" id="UP000649799">
    <property type="component" value="Unassembled WGS sequence"/>
</dbReference>
<dbReference type="RefSeq" id="WP_166142025.1">
    <property type="nucleotide sequence ID" value="NZ_JAANYN010000001.1"/>
</dbReference>